<name>A0A8S9YV16_9TREM</name>
<organism evidence="1 2">
    <name type="scientific">Paragonimus skrjabini miyazakii</name>
    <dbReference type="NCBI Taxonomy" id="59628"/>
    <lineage>
        <taxon>Eukaryota</taxon>
        <taxon>Metazoa</taxon>
        <taxon>Spiralia</taxon>
        <taxon>Lophotrochozoa</taxon>
        <taxon>Platyhelminthes</taxon>
        <taxon>Trematoda</taxon>
        <taxon>Digenea</taxon>
        <taxon>Plagiorchiida</taxon>
        <taxon>Troglotremata</taxon>
        <taxon>Troglotrematidae</taxon>
        <taxon>Paragonimus</taxon>
    </lineage>
</organism>
<evidence type="ECO:0000313" key="1">
    <source>
        <dbReference type="EMBL" id="KAF7257246.1"/>
    </source>
</evidence>
<protein>
    <submittedName>
        <fullName evidence="1">Uncharacterized protein</fullName>
    </submittedName>
</protein>
<dbReference type="EMBL" id="JTDE01002518">
    <property type="protein sequence ID" value="KAF7257246.1"/>
    <property type="molecule type" value="Genomic_DNA"/>
</dbReference>
<evidence type="ECO:0000313" key="2">
    <source>
        <dbReference type="Proteomes" id="UP000822476"/>
    </source>
</evidence>
<dbReference type="OrthoDB" id="431258at2759"/>
<comment type="caution">
    <text evidence="1">The sequence shown here is derived from an EMBL/GenBank/DDBJ whole genome shotgun (WGS) entry which is preliminary data.</text>
</comment>
<keyword evidence="2" id="KW-1185">Reference proteome</keyword>
<dbReference type="AlphaFoldDB" id="A0A8S9YV16"/>
<dbReference type="Proteomes" id="UP000822476">
    <property type="component" value="Unassembled WGS sequence"/>
</dbReference>
<reference evidence="1" key="1">
    <citation type="submission" date="2019-07" db="EMBL/GenBank/DDBJ databases">
        <title>Annotation for the trematode Paragonimus miyazaki's.</title>
        <authorList>
            <person name="Choi Y.-J."/>
        </authorList>
    </citation>
    <scope>NUCLEOTIDE SEQUENCE</scope>
    <source>
        <strain evidence="1">Japan</strain>
    </source>
</reference>
<proteinExistence type="predicted"/>
<sequence>MSSVACLITSLAVSSKFISTVAKQEEERRIQQEIADGNVKLAEKNRRVDSIPNGPEIIGTYANKNSYVKCMRAVCSKGPMKHLIERSDAASTRFALEAR</sequence>
<gene>
    <name evidence="1" type="ORF">EG68_05881</name>
</gene>
<accession>A0A8S9YV16</accession>